<dbReference type="AlphaFoldDB" id="A0A9Q0IQ12"/>
<protein>
    <recommendedName>
        <fullName evidence="5">Transmembrane protein 74</fullName>
    </recommendedName>
</protein>
<evidence type="ECO:0000256" key="2">
    <source>
        <dbReference type="SAM" id="Phobius"/>
    </source>
</evidence>
<feature type="transmembrane region" description="Helical" evidence="2">
    <location>
        <begin position="126"/>
        <end position="148"/>
    </location>
</feature>
<feature type="transmembrane region" description="Helical" evidence="2">
    <location>
        <begin position="182"/>
        <end position="205"/>
    </location>
</feature>
<keyword evidence="2" id="KW-0812">Transmembrane</keyword>
<feature type="region of interest" description="Disordered" evidence="1">
    <location>
        <begin position="33"/>
        <end position="53"/>
    </location>
</feature>
<dbReference type="InterPro" id="IPR029695">
    <property type="entry name" value="TMEM74-like"/>
</dbReference>
<dbReference type="PANTHER" id="PTHR16125:SF3">
    <property type="entry name" value="TRANSMEMBRANE PROTEIN 74"/>
    <property type="match status" value="1"/>
</dbReference>
<keyword evidence="2" id="KW-1133">Transmembrane helix</keyword>
<evidence type="ECO:0000256" key="1">
    <source>
        <dbReference type="SAM" id="MobiDB-lite"/>
    </source>
</evidence>
<feature type="compositionally biased region" description="Basic and acidic residues" evidence="1">
    <location>
        <begin position="238"/>
        <end position="248"/>
    </location>
</feature>
<feature type="region of interest" description="Disordered" evidence="1">
    <location>
        <begin position="77"/>
        <end position="99"/>
    </location>
</feature>
<proteinExistence type="predicted"/>
<evidence type="ECO:0008006" key="5">
    <source>
        <dbReference type="Google" id="ProtNLM"/>
    </source>
</evidence>
<organism evidence="3 4">
    <name type="scientific">Muraenolepis orangiensis</name>
    <name type="common">Patagonian moray cod</name>
    <dbReference type="NCBI Taxonomy" id="630683"/>
    <lineage>
        <taxon>Eukaryota</taxon>
        <taxon>Metazoa</taxon>
        <taxon>Chordata</taxon>
        <taxon>Craniata</taxon>
        <taxon>Vertebrata</taxon>
        <taxon>Euteleostomi</taxon>
        <taxon>Actinopterygii</taxon>
        <taxon>Neopterygii</taxon>
        <taxon>Teleostei</taxon>
        <taxon>Neoteleostei</taxon>
        <taxon>Acanthomorphata</taxon>
        <taxon>Zeiogadaria</taxon>
        <taxon>Gadariae</taxon>
        <taxon>Gadiformes</taxon>
        <taxon>Muraenolepidoidei</taxon>
        <taxon>Muraenolepididae</taxon>
        <taxon>Muraenolepis</taxon>
    </lineage>
</organism>
<feature type="compositionally biased region" description="Basic and acidic residues" evidence="1">
    <location>
        <begin position="77"/>
        <end position="88"/>
    </location>
</feature>
<dbReference type="Proteomes" id="UP001148018">
    <property type="component" value="Unassembled WGS sequence"/>
</dbReference>
<comment type="caution">
    <text evidence="3">The sequence shown here is derived from an EMBL/GenBank/DDBJ whole genome shotgun (WGS) entry which is preliminary data.</text>
</comment>
<dbReference type="PANTHER" id="PTHR16125">
    <property type="entry name" value="TRANSMEMBRANE PROTEIN 74"/>
    <property type="match status" value="1"/>
</dbReference>
<feature type="region of interest" description="Disordered" evidence="1">
    <location>
        <begin position="228"/>
        <end position="254"/>
    </location>
</feature>
<gene>
    <name evidence="3" type="ORF">NHX12_023465</name>
</gene>
<sequence>MASLTPRYCGHVGRASPLLNKRQSVNEVRYLGQKSLLDEPPGPRTATGGHNSRELGERQAAALGEDDAVQRATDRTCEAGPAGHDHHGGGSAPQSSSVQQLHHEEDYLELFMLADRELGSEKSADYGFIFGVVCLVTGISLVAVSYAVPRDVSVDPDSVSAREMERLERENARVGARLDGCVIAGLSLLTLGGAVLATLLMVSMWRWEAMRRKAFAYSKHAAKLYGSINPGAGPTPPPHREAPRRLSADLEALS</sequence>
<keyword evidence="2" id="KW-0472">Membrane</keyword>
<dbReference type="EMBL" id="JANIIK010000039">
    <property type="protein sequence ID" value="KAJ3608937.1"/>
    <property type="molecule type" value="Genomic_DNA"/>
</dbReference>
<evidence type="ECO:0000313" key="4">
    <source>
        <dbReference type="Proteomes" id="UP001148018"/>
    </source>
</evidence>
<dbReference type="Pfam" id="PF14927">
    <property type="entry name" value="Neurensin"/>
    <property type="match status" value="1"/>
</dbReference>
<name>A0A9Q0IQ12_9TELE</name>
<evidence type="ECO:0000313" key="3">
    <source>
        <dbReference type="EMBL" id="KAJ3608937.1"/>
    </source>
</evidence>
<reference evidence="3" key="1">
    <citation type="submission" date="2022-07" db="EMBL/GenBank/DDBJ databases">
        <title>Chromosome-level genome of Muraenolepis orangiensis.</title>
        <authorList>
            <person name="Kim J."/>
        </authorList>
    </citation>
    <scope>NUCLEOTIDE SEQUENCE</scope>
    <source>
        <strain evidence="3">KU_S4_2022</strain>
        <tissue evidence="3">Muscle</tissue>
    </source>
</reference>
<dbReference type="OrthoDB" id="6096234at2759"/>
<accession>A0A9Q0IQ12</accession>
<keyword evidence="4" id="KW-1185">Reference proteome</keyword>